<comment type="caution">
    <text evidence="3">The sequence shown here is derived from an EMBL/GenBank/DDBJ whole genome shotgun (WGS) entry which is preliminary data.</text>
</comment>
<sequence>MWFSTRQEGFDDPRPAMRGPCVDLPGAIFCGSISGNSFLLRGGFLLQFLSLTGLFISYWASGGSGLFGYELQGMSEAARSSEGFHTALAFFSGLYMLGATYLVCFQAIAADDACWARGYRAGSKILRLATFLDLLSSVMQFIFFLYIAKFYKPKWYMHFTEGGPECLFFSYIRCLHAVCLALYAAATYLLEVYHDEGAGDLHAYINSALFGFASAVEFCVLFVPIGGASSLTIWFALLAATTWAIFFEPEVNNVSPALHETELTNDVEQQVEKFARMSPYYPTGEHTGGAGMYSAPNYSQAPSQQLQQQPSVVAQAYDAEAKRQEGDGTCAVVRVSELPLPPSDSSPFSGDGSSLA</sequence>
<feature type="compositionally biased region" description="Low complexity" evidence="1">
    <location>
        <begin position="299"/>
        <end position="316"/>
    </location>
</feature>
<feature type="transmembrane region" description="Helical" evidence="2">
    <location>
        <begin position="125"/>
        <end position="148"/>
    </location>
</feature>
<protein>
    <submittedName>
        <fullName evidence="3">Multi-pass transmembrane related protein</fullName>
    </submittedName>
</protein>
<feature type="transmembrane region" description="Helical" evidence="2">
    <location>
        <begin position="203"/>
        <end position="225"/>
    </location>
</feature>
<keyword evidence="2 3" id="KW-0812">Transmembrane</keyword>
<feature type="transmembrane region" description="Helical" evidence="2">
    <location>
        <begin position="168"/>
        <end position="191"/>
    </location>
</feature>
<feature type="region of interest" description="Disordered" evidence="1">
    <location>
        <begin position="291"/>
        <end position="356"/>
    </location>
</feature>
<keyword evidence="4" id="KW-1185">Reference proteome</keyword>
<evidence type="ECO:0000313" key="4">
    <source>
        <dbReference type="Proteomes" id="UP000095192"/>
    </source>
</evidence>
<dbReference type="VEuPathDB" id="ToxoDB:LOC34622392"/>
<reference evidence="3 4" key="1">
    <citation type="journal article" date="2016" name="BMC Genomics">
        <title>Comparative genomics reveals Cyclospora cayetanensis possesses coccidia-like metabolism and invasion components but unique surface antigens.</title>
        <authorList>
            <person name="Liu S."/>
            <person name="Wang L."/>
            <person name="Zheng H."/>
            <person name="Xu Z."/>
            <person name="Roellig D.M."/>
            <person name="Li N."/>
            <person name="Frace M.A."/>
            <person name="Tang K."/>
            <person name="Arrowood M.J."/>
            <person name="Moss D.M."/>
            <person name="Zhang L."/>
            <person name="Feng Y."/>
            <person name="Xiao L."/>
        </authorList>
    </citation>
    <scope>NUCLEOTIDE SEQUENCE [LARGE SCALE GENOMIC DNA]</scope>
    <source>
        <strain evidence="3 4">CHN_HEN01</strain>
    </source>
</reference>
<gene>
    <name evidence="3" type="ORF">cyc_06161</name>
</gene>
<feature type="transmembrane region" description="Helical" evidence="2">
    <location>
        <begin position="231"/>
        <end position="247"/>
    </location>
</feature>
<dbReference type="Proteomes" id="UP000095192">
    <property type="component" value="Unassembled WGS sequence"/>
</dbReference>
<feature type="compositionally biased region" description="Low complexity" evidence="1">
    <location>
        <begin position="345"/>
        <end position="356"/>
    </location>
</feature>
<dbReference type="Pfam" id="PF11677">
    <property type="entry name" value="DUF3273"/>
    <property type="match status" value="1"/>
</dbReference>
<dbReference type="InterPro" id="IPR021691">
    <property type="entry name" value="DUF3273"/>
</dbReference>
<dbReference type="EMBL" id="JROU02001734">
    <property type="protein sequence ID" value="OEH75381.1"/>
    <property type="molecule type" value="Genomic_DNA"/>
</dbReference>
<dbReference type="AlphaFoldDB" id="A0A1D3CW27"/>
<accession>A0A1D3CW27</accession>
<evidence type="ECO:0000313" key="3">
    <source>
        <dbReference type="EMBL" id="OEH75381.1"/>
    </source>
</evidence>
<organism evidence="3 4">
    <name type="scientific">Cyclospora cayetanensis</name>
    <dbReference type="NCBI Taxonomy" id="88456"/>
    <lineage>
        <taxon>Eukaryota</taxon>
        <taxon>Sar</taxon>
        <taxon>Alveolata</taxon>
        <taxon>Apicomplexa</taxon>
        <taxon>Conoidasida</taxon>
        <taxon>Coccidia</taxon>
        <taxon>Eucoccidiorida</taxon>
        <taxon>Eimeriorina</taxon>
        <taxon>Eimeriidae</taxon>
        <taxon>Cyclospora</taxon>
    </lineage>
</organism>
<evidence type="ECO:0000256" key="1">
    <source>
        <dbReference type="SAM" id="MobiDB-lite"/>
    </source>
</evidence>
<dbReference type="InParanoid" id="A0A1D3CW27"/>
<feature type="transmembrane region" description="Helical" evidence="2">
    <location>
        <begin position="84"/>
        <end position="104"/>
    </location>
</feature>
<proteinExistence type="predicted"/>
<evidence type="ECO:0000256" key="2">
    <source>
        <dbReference type="SAM" id="Phobius"/>
    </source>
</evidence>
<keyword evidence="2" id="KW-0472">Membrane</keyword>
<name>A0A1D3CW27_9EIME</name>
<keyword evidence="2" id="KW-1133">Transmembrane helix</keyword>
<feature type="transmembrane region" description="Helical" evidence="2">
    <location>
        <begin position="38"/>
        <end position="60"/>
    </location>
</feature>
<dbReference type="VEuPathDB" id="ToxoDB:cyc_06161"/>